<dbReference type="PANTHER" id="PTHR43375">
    <property type="entry name" value="OROTIDINE 5'-PHOSPHATE DECARBOXYLASE"/>
    <property type="match status" value="1"/>
</dbReference>
<dbReference type="GO" id="GO:0004590">
    <property type="term" value="F:orotidine-5'-phosphate decarboxylase activity"/>
    <property type="evidence" value="ECO:0007669"/>
    <property type="project" value="UniProtKB-UniRule"/>
</dbReference>
<dbReference type="InterPro" id="IPR001754">
    <property type="entry name" value="OMPdeCOase_dom"/>
</dbReference>
<evidence type="ECO:0000256" key="8">
    <source>
        <dbReference type="SAM" id="MobiDB-lite"/>
    </source>
</evidence>
<comment type="catalytic activity">
    <reaction evidence="6">
        <text>orotidine 5'-phosphate + H(+) = UMP + CO2</text>
        <dbReference type="Rhea" id="RHEA:11596"/>
        <dbReference type="ChEBI" id="CHEBI:15378"/>
        <dbReference type="ChEBI" id="CHEBI:16526"/>
        <dbReference type="ChEBI" id="CHEBI:57538"/>
        <dbReference type="ChEBI" id="CHEBI:57865"/>
        <dbReference type="EC" id="4.1.1.23"/>
    </reaction>
</comment>
<evidence type="ECO:0000256" key="7">
    <source>
        <dbReference type="NCBIfam" id="TIGR02127"/>
    </source>
</evidence>
<name>A0A937X7G1_9BACT</name>
<organism evidence="10 11">
    <name type="scientific">Candidatus Tanganyikabacteria bacterium</name>
    <dbReference type="NCBI Taxonomy" id="2961651"/>
    <lineage>
        <taxon>Bacteria</taxon>
        <taxon>Bacillati</taxon>
        <taxon>Candidatus Sericytochromatia</taxon>
        <taxon>Candidatus Tanganyikabacteria</taxon>
    </lineage>
</organism>
<dbReference type="Pfam" id="PF00215">
    <property type="entry name" value="OMPdecase"/>
    <property type="match status" value="1"/>
</dbReference>
<dbReference type="InterPro" id="IPR013785">
    <property type="entry name" value="Aldolase_TIM"/>
</dbReference>
<dbReference type="GO" id="GO:0009220">
    <property type="term" value="P:pyrimidine ribonucleotide biosynthetic process"/>
    <property type="evidence" value="ECO:0007669"/>
    <property type="project" value="UniProtKB-UniRule"/>
</dbReference>
<evidence type="ECO:0000256" key="5">
    <source>
        <dbReference type="ARBA" id="ARBA00023239"/>
    </source>
</evidence>
<evidence type="ECO:0000313" key="10">
    <source>
        <dbReference type="EMBL" id="MBM3275011.1"/>
    </source>
</evidence>
<proteinExistence type="inferred from homology"/>
<evidence type="ECO:0000256" key="4">
    <source>
        <dbReference type="ARBA" id="ARBA00022975"/>
    </source>
</evidence>
<keyword evidence="3" id="KW-0210">Decarboxylase</keyword>
<evidence type="ECO:0000259" key="9">
    <source>
        <dbReference type="SMART" id="SM00934"/>
    </source>
</evidence>
<keyword evidence="4" id="KW-0665">Pyrimidine biosynthesis</keyword>
<accession>A0A937X7G1</accession>
<comment type="caution">
    <text evidence="10">The sequence shown here is derived from an EMBL/GenBank/DDBJ whole genome shotgun (WGS) entry which is preliminary data.</text>
</comment>
<protein>
    <recommendedName>
        <fullName evidence="7">Orotidine-5'-phosphate decarboxylase</fullName>
        <ecNumber evidence="7">4.1.1.23</ecNumber>
    </recommendedName>
</protein>
<gene>
    <name evidence="10" type="primary">pyrF</name>
    <name evidence="10" type="ORF">FJZ00_07650</name>
</gene>
<reference evidence="10 11" key="1">
    <citation type="submission" date="2019-03" db="EMBL/GenBank/DDBJ databases">
        <title>Lake Tanganyika Metagenome-Assembled Genomes (MAGs).</title>
        <authorList>
            <person name="Tran P."/>
        </authorList>
    </citation>
    <scope>NUCLEOTIDE SEQUENCE [LARGE SCALE GENOMIC DNA]</scope>
    <source>
        <strain evidence="10">K_DeepCast_65m_m2_236</strain>
    </source>
</reference>
<comment type="pathway">
    <text evidence="1">Pyrimidine metabolism; UMP biosynthesis via de novo pathway; UMP from orotate: step 2/2.</text>
</comment>
<dbReference type="InterPro" id="IPR018089">
    <property type="entry name" value="OMPdecase_AS"/>
</dbReference>
<dbReference type="SMART" id="SM00934">
    <property type="entry name" value="OMPdecase"/>
    <property type="match status" value="1"/>
</dbReference>
<evidence type="ECO:0000256" key="1">
    <source>
        <dbReference type="ARBA" id="ARBA00004861"/>
    </source>
</evidence>
<evidence type="ECO:0000256" key="2">
    <source>
        <dbReference type="ARBA" id="ARBA00008847"/>
    </source>
</evidence>
<dbReference type="PROSITE" id="PS00156">
    <property type="entry name" value="OMPDECASE"/>
    <property type="match status" value="1"/>
</dbReference>
<dbReference type="NCBIfam" id="TIGR02127">
    <property type="entry name" value="pyrF_sub2"/>
    <property type="match status" value="1"/>
</dbReference>
<evidence type="ECO:0000256" key="3">
    <source>
        <dbReference type="ARBA" id="ARBA00022793"/>
    </source>
</evidence>
<dbReference type="SUPFAM" id="SSF51366">
    <property type="entry name" value="Ribulose-phoshate binding barrel"/>
    <property type="match status" value="1"/>
</dbReference>
<feature type="compositionally biased region" description="Low complexity" evidence="8">
    <location>
        <begin position="9"/>
        <end position="28"/>
    </location>
</feature>
<evidence type="ECO:0000256" key="6">
    <source>
        <dbReference type="ARBA" id="ARBA00049157"/>
    </source>
</evidence>
<dbReference type="PANTHER" id="PTHR43375:SF1">
    <property type="entry name" value="OROTIDINE 5'-PHOSPHATE DECARBOXYLASE"/>
    <property type="match status" value="1"/>
</dbReference>
<dbReference type="CDD" id="cd04725">
    <property type="entry name" value="OMP_decarboxylase_like"/>
    <property type="match status" value="1"/>
</dbReference>
<dbReference type="Proteomes" id="UP000703893">
    <property type="component" value="Unassembled WGS sequence"/>
</dbReference>
<dbReference type="AlphaFoldDB" id="A0A937X7G1"/>
<dbReference type="EMBL" id="VGJX01000410">
    <property type="protein sequence ID" value="MBM3275011.1"/>
    <property type="molecule type" value="Genomic_DNA"/>
</dbReference>
<dbReference type="InterPro" id="IPR011995">
    <property type="entry name" value="OMPdecase_type-2"/>
</dbReference>
<dbReference type="InterPro" id="IPR011060">
    <property type="entry name" value="RibuloseP-bd_barrel"/>
</dbReference>
<sequence>MTGSRPAVAESAAESATESATAAGSAKSSAAGSATASDLRATWGRIRERQQTLGTHLCVGLDPVAERLPAGQSLLEFCLAIIESTAPFACAFKPNSAFFEAEGLTGWTALFKVIRYAQDLGVPVILDAKRGDIGSTAALYAKAAFDALGADGLTVSPYLGQEAITPILEYNRDALTFVLCATSNPHAEVVQADLFLRIAKMVQSLSEQHSNVGLVVGATRSETMTAIRRSAPGLPWLVPGIGAQGGDLALVAELAEPDCVFNASRHVLYASRGADFHRAAASAARELRDAFNRHRTGR</sequence>
<feature type="domain" description="Orotidine 5'-phosphate decarboxylase" evidence="9">
    <location>
        <begin position="56"/>
        <end position="280"/>
    </location>
</feature>
<keyword evidence="5 10" id="KW-0456">Lyase</keyword>
<evidence type="ECO:0000313" key="11">
    <source>
        <dbReference type="Proteomes" id="UP000703893"/>
    </source>
</evidence>
<dbReference type="EC" id="4.1.1.23" evidence="7"/>
<feature type="region of interest" description="Disordered" evidence="8">
    <location>
        <begin position="1"/>
        <end position="28"/>
    </location>
</feature>
<dbReference type="GO" id="GO:0006207">
    <property type="term" value="P:'de novo' pyrimidine nucleobase biosynthetic process"/>
    <property type="evidence" value="ECO:0007669"/>
    <property type="project" value="InterPro"/>
</dbReference>
<comment type="similarity">
    <text evidence="2">Belongs to the OMP decarboxylase family. Type 2 subfamily.</text>
</comment>
<dbReference type="Gene3D" id="3.20.20.70">
    <property type="entry name" value="Aldolase class I"/>
    <property type="match status" value="1"/>
</dbReference>